<keyword evidence="3" id="KW-1185">Reference proteome</keyword>
<dbReference type="EMBL" id="JBHRWK010000019">
    <property type="protein sequence ID" value="MFC3450615.1"/>
    <property type="molecule type" value="Genomic_DNA"/>
</dbReference>
<reference evidence="3" key="1">
    <citation type="journal article" date="2019" name="Int. J. Syst. Evol. Microbiol.">
        <title>The Global Catalogue of Microorganisms (GCM) 10K type strain sequencing project: providing services to taxonomists for standard genome sequencing and annotation.</title>
        <authorList>
            <consortium name="The Broad Institute Genomics Platform"/>
            <consortium name="The Broad Institute Genome Sequencing Center for Infectious Disease"/>
            <person name="Wu L."/>
            <person name="Ma J."/>
        </authorList>
    </citation>
    <scope>NUCLEOTIDE SEQUENCE [LARGE SCALE GENOMIC DNA]</scope>
    <source>
        <strain evidence="3">CGMCC 4.7676</strain>
    </source>
</reference>
<evidence type="ECO:0000256" key="1">
    <source>
        <dbReference type="SAM" id="MobiDB-lite"/>
    </source>
</evidence>
<protein>
    <recommendedName>
        <fullName evidence="4">DUF4158 domain-containing protein</fullName>
    </recommendedName>
</protein>
<evidence type="ECO:0008006" key="4">
    <source>
        <dbReference type="Google" id="ProtNLM"/>
    </source>
</evidence>
<dbReference type="Proteomes" id="UP001595645">
    <property type="component" value="Unassembled WGS sequence"/>
</dbReference>
<gene>
    <name evidence="2" type="ORF">ACFOSH_14355</name>
</gene>
<sequence length="167" mass="18028">MRRTAPRDLGDEHAKLLVSGFLAAIAVRRSDLLGSSDIRMDWSDDELAVSWTLVGEDWSLVGNKTGATRLGFAVLLKFFEIEARFPADGFADYAWSGGRSNTTGRRFVLRSSRGTNSCAKHCWCAVAPNGSSRRAGLAGSAPIDENATRRQGRPRPGRVGDVAAACE</sequence>
<evidence type="ECO:0000313" key="3">
    <source>
        <dbReference type="Proteomes" id="UP001595645"/>
    </source>
</evidence>
<evidence type="ECO:0000313" key="2">
    <source>
        <dbReference type="EMBL" id="MFC3450615.1"/>
    </source>
</evidence>
<feature type="region of interest" description="Disordered" evidence="1">
    <location>
        <begin position="131"/>
        <end position="167"/>
    </location>
</feature>
<name>A0ABV7NWL9_9PSEU</name>
<accession>A0ABV7NWL9</accession>
<dbReference type="RefSeq" id="WP_378239339.1">
    <property type="nucleotide sequence ID" value="NZ_JBHRWK010000019.1"/>
</dbReference>
<comment type="caution">
    <text evidence="2">The sequence shown here is derived from an EMBL/GenBank/DDBJ whole genome shotgun (WGS) entry which is preliminary data.</text>
</comment>
<organism evidence="2 3">
    <name type="scientific">Amycolatopsis speibonae</name>
    <dbReference type="NCBI Taxonomy" id="1450224"/>
    <lineage>
        <taxon>Bacteria</taxon>
        <taxon>Bacillati</taxon>
        <taxon>Actinomycetota</taxon>
        <taxon>Actinomycetes</taxon>
        <taxon>Pseudonocardiales</taxon>
        <taxon>Pseudonocardiaceae</taxon>
        <taxon>Amycolatopsis</taxon>
    </lineage>
</organism>
<proteinExistence type="predicted"/>